<evidence type="ECO:0000313" key="2">
    <source>
        <dbReference type="EMBL" id="MFC3199316.1"/>
    </source>
</evidence>
<proteinExistence type="predicted"/>
<protein>
    <submittedName>
        <fullName evidence="2">Nucleoside hydrolase</fullName>
    </submittedName>
</protein>
<dbReference type="Proteomes" id="UP001595526">
    <property type="component" value="Unassembled WGS sequence"/>
</dbReference>
<dbReference type="RefSeq" id="WP_379024806.1">
    <property type="nucleotide sequence ID" value="NZ_JBHRTA010000038.1"/>
</dbReference>
<dbReference type="InterPro" id="IPR001910">
    <property type="entry name" value="Inosine/uridine_hydrolase_dom"/>
</dbReference>
<reference evidence="3" key="1">
    <citation type="journal article" date="2019" name="Int. J. Syst. Evol. Microbiol.">
        <title>The Global Catalogue of Microorganisms (GCM) 10K type strain sequencing project: providing services to taxonomists for standard genome sequencing and annotation.</title>
        <authorList>
            <consortium name="The Broad Institute Genomics Platform"/>
            <consortium name="The Broad Institute Genome Sequencing Center for Infectious Disease"/>
            <person name="Wu L."/>
            <person name="Ma J."/>
        </authorList>
    </citation>
    <scope>NUCLEOTIDE SEQUENCE [LARGE SCALE GENOMIC DNA]</scope>
    <source>
        <strain evidence="3">KCTC 52416</strain>
    </source>
</reference>
<dbReference type="PANTHER" id="PTHR43264:SF1">
    <property type="entry name" value="INOSINE_URIDINE-PREFERRING NUCLEOSIDE HYDROLASE DOMAIN-CONTAINING PROTEIN"/>
    <property type="match status" value="1"/>
</dbReference>
<evidence type="ECO:0000259" key="1">
    <source>
        <dbReference type="Pfam" id="PF01156"/>
    </source>
</evidence>
<dbReference type="Gene3D" id="3.90.245.10">
    <property type="entry name" value="Ribonucleoside hydrolase-like"/>
    <property type="match status" value="1"/>
</dbReference>
<sequence>MVENLKVHLIIFFLVGCFISSTSVLADPIKVILDTDIDSDVDDVGALAMLHTLADHDVVKILGVIVTSNDTYAPSCADAINHYYKRPAIPIGVQKGLETTNFSKYTRQISEEFPHRISSYEDAEDAISLYRRILASQEDQSVVIISIGHLTNLRLLLESHPDEHSMLSGTELVKAKVRMWSAMGGKFPAGKEANFYRPDPESTVVAIANWPTRVVFAGWETGNKVITGGEFLRKSLKQNHPVWRAYHHYNNFEGRQSWDQLSVLYAVSSAPDDYWDLQYGEALVHSDGSNGWKMSSEVTNQAFLVEKADPTEVAKIIDALMVGLYKPGF</sequence>
<dbReference type="EMBL" id="JBHRTA010000038">
    <property type="protein sequence ID" value="MFC3199316.1"/>
    <property type="molecule type" value="Genomic_DNA"/>
</dbReference>
<dbReference type="GO" id="GO:0016787">
    <property type="term" value="F:hydrolase activity"/>
    <property type="evidence" value="ECO:0007669"/>
    <property type="project" value="UniProtKB-KW"/>
</dbReference>
<keyword evidence="3" id="KW-1185">Reference proteome</keyword>
<dbReference type="Pfam" id="PF01156">
    <property type="entry name" value="IU_nuc_hydro"/>
    <property type="match status" value="1"/>
</dbReference>
<accession>A0ABV7JRB0</accession>
<name>A0ABV7JRB0_9SPHI</name>
<dbReference type="InterPro" id="IPR036452">
    <property type="entry name" value="Ribo_hydro-like"/>
</dbReference>
<feature type="domain" description="Inosine/uridine-preferring nucleoside hydrolase" evidence="1">
    <location>
        <begin position="31"/>
        <end position="269"/>
    </location>
</feature>
<comment type="caution">
    <text evidence="2">The sequence shown here is derived from an EMBL/GenBank/DDBJ whole genome shotgun (WGS) entry which is preliminary data.</text>
</comment>
<keyword evidence="2" id="KW-0378">Hydrolase</keyword>
<gene>
    <name evidence="2" type="ORF">ACFOET_16965</name>
</gene>
<dbReference type="PANTHER" id="PTHR43264">
    <property type="match status" value="1"/>
</dbReference>
<dbReference type="PROSITE" id="PS51257">
    <property type="entry name" value="PROKAR_LIPOPROTEIN"/>
    <property type="match status" value="1"/>
</dbReference>
<evidence type="ECO:0000313" key="3">
    <source>
        <dbReference type="Proteomes" id="UP001595526"/>
    </source>
</evidence>
<organism evidence="2 3">
    <name type="scientific">Parapedobacter deserti</name>
    <dbReference type="NCBI Taxonomy" id="1912957"/>
    <lineage>
        <taxon>Bacteria</taxon>
        <taxon>Pseudomonadati</taxon>
        <taxon>Bacteroidota</taxon>
        <taxon>Sphingobacteriia</taxon>
        <taxon>Sphingobacteriales</taxon>
        <taxon>Sphingobacteriaceae</taxon>
        <taxon>Parapedobacter</taxon>
    </lineage>
</organism>
<dbReference type="SUPFAM" id="SSF53590">
    <property type="entry name" value="Nucleoside hydrolase"/>
    <property type="match status" value="1"/>
</dbReference>